<feature type="region of interest" description="Disordered" evidence="1">
    <location>
        <begin position="265"/>
        <end position="297"/>
    </location>
</feature>
<keyword evidence="4" id="KW-1185">Reference proteome</keyword>
<dbReference type="EMBL" id="JAUEPS010000045">
    <property type="protein sequence ID" value="KAK0446967.1"/>
    <property type="molecule type" value="Genomic_DNA"/>
</dbReference>
<dbReference type="AlphaFoldDB" id="A0AA39JR35"/>
<evidence type="ECO:0000256" key="2">
    <source>
        <dbReference type="SAM" id="Phobius"/>
    </source>
</evidence>
<keyword evidence="2" id="KW-0472">Membrane</keyword>
<protein>
    <submittedName>
        <fullName evidence="3">Uncharacterized protein</fullName>
    </submittedName>
</protein>
<sequence>MGSSRNNRGQNSQRTVPHFLVFIILLLYLLATFNLYYVWDVEISNISITNGKSIWTAYNYQFGTPITLAEGIDAILSTVLADATLIWRCWIVWGRSWQVVLVPIACTTLAIISRGIVTYYTAFRHAENAPSQALYLENAVNWAVLYSSLILTTLLWCTILIIYRILRVGGVTAGMRVYRRVIEILVESASLYSALIAVLLMFQVRNKAAGIYVEVLAVAMRGIAPTVLVGRVAAGHARPDDSWSGSTTGSSLRWSLLRFRSHSNSQTDSQMSAGSGWDTSSHVRPDLEEGLEGSTRG</sequence>
<dbReference type="RefSeq" id="XP_060325992.1">
    <property type="nucleotide sequence ID" value="XM_060483857.1"/>
</dbReference>
<reference evidence="3" key="1">
    <citation type="submission" date="2023-06" db="EMBL/GenBank/DDBJ databases">
        <authorList>
            <consortium name="Lawrence Berkeley National Laboratory"/>
            <person name="Ahrendt S."/>
            <person name="Sahu N."/>
            <person name="Indic B."/>
            <person name="Wong-Bajracharya J."/>
            <person name="Merenyi Z."/>
            <person name="Ke H.-M."/>
            <person name="Monk M."/>
            <person name="Kocsube S."/>
            <person name="Drula E."/>
            <person name="Lipzen A."/>
            <person name="Balint B."/>
            <person name="Henrissat B."/>
            <person name="Andreopoulos B."/>
            <person name="Martin F.M."/>
            <person name="Harder C.B."/>
            <person name="Rigling D."/>
            <person name="Ford K.L."/>
            <person name="Foster G.D."/>
            <person name="Pangilinan J."/>
            <person name="Papanicolaou A."/>
            <person name="Barry K."/>
            <person name="LaButti K."/>
            <person name="Viragh M."/>
            <person name="Koriabine M."/>
            <person name="Yan M."/>
            <person name="Riley R."/>
            <person name="Champramary S."/>
            <person name="Plett K.L."/>
            <person name="Tsai I.J."/>
            <person name="Slot J."/>
            <person name="Sipos G."/>
            <person name="Plett J."/>
            <person name="Nagy L.G."/>
            <person name="Grigoriev I.V."/>
        </authorList>
    </citation>
    <scope>NUCLEOTIDE SEQUENCE</scope>
    <source>
        <strain evidence="3">CCBAS 213</strain>
    </source>
</reference>
<organism evidence="3 4">
    <name type="scientific">Armillaria tabescens</name>
    <name type="common">Ringless honey mushroom</name>
    <name type="synonym">Agaricus tabescens</name>
    <dbReference type="NCBI Taxonomy" id="1929756"/>
    <lineage>
        <taxon>Eukaryota</taxon>
        <taxon>Fungi</taxon>
        <taxon>Dikarya</taxon>
        <taxon>Basidiomycota</taxon>
        <taxon>Agaricomycotina</taxon>
        <taxon>Agaricomycetes</taxon>
        <taxon>Agaricomycetidae</taxon>
        <taxon>Agaricales</taxon>
        <taxon>Marasmiineae</taxon>
        <taxon>Physalacriaceae</taxon>
        <taxon>Desarmillaria</taxon>
    </lineage>
</organism>
<gene>
    <name evidence="3" type="ORF">EV420DRAFT_883522</name>
</gene>
<dbReference type="GeneID" id="85367405"/>
<proteinExistence type="predicted"/>
<evidence type="ECO:0000313" key="4">
    <source>
        <dbReference type="Proteomes" id="UP001175211"/>
    </source>
</evidence>
<feature type="transmembrane region" description="Helical" evidence="2">
    <location>
        <begin position="100"/>
        <end position="122"/>
    </location>
</feature>
<feature type="compositionally biased region" description="Polar residues" evidence="1">
    <location>
        <begin position="265"/>
        <end position="280"/>
    </location>
</feature>
<comment type="caution">
    <text evidence="3">The sequence shown here is derived from an EMBL/GenBank/DDBJ whole genome shotgun (WGS) entry which is preliminary data.</text>
</comment>
<name>A0AA39JR35_ARMTA</name>
<feature type="transmembrane region" description="Helical" evidence="2">
    <location>
        <begin position="20"/>
        <end position="39"/>
    </location>
</feature>
<evidence type="ECO:0000256" key="1">
    <source>
        <dbReference type="SAM" id="MobiDB-lite"/>
    </source>
</evidence>
<accession>A0AA39JR35</accession>
<feature type="transmembrane region" description="Helical" evidence="2">
    <location>
        <begin position="184"/>
        <end position="203"/>
    </location>
</feature>
<keyword evidence="2" id="KW-0812">Transmembrane</keyword>
<dbReference type="Proteomes" id="UP001175211">
    <property type="component" value="Unassembled WGS sequence"/>
</dbReference>
<evidence type="ECO:0000313" key="3">
    <source>
        <dbReference type="EMBL" id="KAK0446967.1"/>
    </source>
</evidence>
<feature type="transmembrane region" description="Helical" evidence="2">
    <location>
        <begin position="142"/>
        <end position="163"/>
    </location>
</feature>
<feature type="transmembrane region" description="Helical" evidence="2">
    <location>
        <begin position="209"/>
        <end position="229"/>
    </location>
</feature>
<keyword evidence="2" id="KW-1133">Transmembrane helix</keyword>